<name>A0A923RRN7_9FIRM</name>
<dbReference type="CDD" id="cd13585">
    <property type="entry name" value="PBP2_TMBP_like"/>
    <property type="match status" value="1"/>
</dbReference>
<dbReference type="Proteomes" id="UP000652477">
    <property type="component" value="Unassembled WGS sequence"/>
</dbReference>
<organism evidence="5 6">
    <name type="scientific">Mediterraneibacter hominis</name>
    <dbReference type="NCBI Taxonomy" id="2763054"/>
    <lineage>
        <taxon>Bacteria</taxon>
        <taxon>Bacillati</taxon>
        <taxon>Bacillota</taxon>
        <taxon>Clostridia</taxon>
        <taxon>Lachnospirales</taxon>
        <taxon>Lachnospiraceae</taxon>
        <taxon>Mediterraneibacter</taxon>
    </lineage>
</organism>
<dbReference type="PANTHER" id="PTHR30061:SF50">
    <property type="entry name" value="MALTOSE_MALTODEXTRIN-BINDING PERIPLASMIC PROTEIN"/>
    <property type="match status" value="1"/>
</dbReference>
<dbReference type="GO" id="GO:0055052">
    <property type="term" value="C:ATP-binding cassette (ABC) transporter complex, substrate-binding subunit-containing"/>
    <property type="evidence" value="ECO:0007669"/>
    <property type="project" value="TreeGrafter"/>
</dbReference>
<comment type="caution">
    <text evidence="5">The sequence shown here is derived from an EMBL/GenBank/DDBJ whole genome shotgun (WGS) entry which is preliminary data.</text>
</comment>
<dbReference type="GO" id="GO:1901982">
    <property type="term" value="F:maltose binding"/>
    <property type="evidence" value="ECO:0007669"/>
    <property type="project" value="TreeGrafter"/>
</dbReference>
<evidence type="ECO:0000256" key="1">
    <source>
        <dbReference type="ARBA" id="ARBA00008520"/>
    </source>
</evidence>
<dbReference type="AlphaFoldDB" id="A0A923RRN7"/>
<accession>A0A923RRN7</accession>
<dbReference type="Pfam" id="PF13416">
    <property type="entry name" value="SBP_bac_8"/>
    <property type="match status" value="1"/>
</dbReference>
<dbReference type="EMBL" id="JACOPF010000003">
    <property type="protein sequence ID" value="MBC5689913.1"/>
    <property type="molecule type" value="Genomic_DNA"/>
</dbReference>
<dbReference type="SUPFAM" id="SSF53850">
    <property type="entry name" value="Periplasmic binding protein-like II"/>
    <property type="match status" value="1"/>
</dbReference>
<proteinExistence type="inferred from homology"/>
<gene>
    <name evidence="5" type="ORF">H8S37_13430</name>
</gene>
<evidence type="ECO:0000256" key="2">
    <source>
        <dbReference type="ARBA" id="ARBA00022448"/>
    </source>
</evidence>
<evidence type="ECO:0000313" key="5">
    <source>
        <dbReference type="EMBL" id="MBC5689913.1"/>
    </source>
</evidence>
<keyword evidence="3 4" id="KW-0732">Signal</keyword>
<dbReference type="RefSeq" id="WP_186876578.1">
    <property type="nucleotide sequence ID" value="NZ_JACOPF010000003.1"/>
</dbReference>
<dbReference type="PANTHER" id="PTHR30061">
    <property type="entry name" value="MALTOSE-BINDING PERIPLASMIC PROTEIN"/>
    <property type="match status" value="1"/>
</dbReference>
<dbReference type="InterPro" id="IPR006059">
    <property type="entry name" value="SBP"/>
</dbReference>
<evidence type="ECO:0000313" key="6">
    <source>
        <dbReference type="Proteomes" id="UP000652477"/>
    </source>
</evidence>
<dbReference type="GO" id="GO:0042956">
    <property type="term" value="P:maltodextrin transmembrane transport"/>
    <property type="evidence" value="ECO:0007669"/>
    <property type="project" value="TreeGrafter"/>
</dbReference>
<evidence type="ECO:0000256" key="4">
    <source>
        <dbReference type="SAM" id="SignalP"/>
    </source>
</evidence>
<comment type="similarity">
    <text evidence="1">Belongs to the bacterial solute-binding protein 1 family.</text>
</comment>
<dbReference type="PROSITE" id="PS51257">
    <property type="entry name" value="PROKAR_LIPOPROTEIN"/>
    <property type="match status" value="1"/>
</dbReference>
<protein>
    <submittedName>
        <fullName evidence="5">Sugar ABC transporter substrate-binding protein</fullName>
    </submittedName>
</protein>
<feature type="chain" id="PRO_5038622582" evidence="4">
    <location>
        <begin position="22"/>
        <end position="427"/>
    </location>
</feature>
<keyword evidence="6" id="KW-1185">Reference proteome</keyword>
<keyword evidence="2" id="KW-0813">Transport</keyword>
<dbReference type="GO" id="GO:0015768">
    <property type="term" value="P:maltose transport"/>
    <property type="evidence" value="ECO:0007669"/>
    <property type="project" value="TreeGrafter"/>
</dbReference>
<sequence length="427" mass="47097">MKMRWISVLMVGCLTTMAVMGCGASKENTKTGGEKTLTFWKASDATDDWYKQKIEEYNKENSGKYKVEMEIVASSGTFSYDDKVSAAVTSNSLPDIMMVDGPYVSTYAENGLIIPLDDYISQEDKEDLIPGSAQQNMYDGKLYAYSITESSVALYYNKDMMDAAGVEMRMPESPEDALTWAEYEDMAKALTHDGVVGTNIIMDKGEGMIYGLLPFYVSAGTGLISEDGTEAQGYYNNDAAYDAAEFLNELIQNGYANVDPIDNEFANQKAATMLSGSYQLANAKDWEFNWGVTYYPIKEKGAKAASPNGDWVFTVTSNSKEPEAAADFINYVCSKENSAENAKVNAKIPARVSVMEAAEEWSSYPNSIFKEQLLETSYARPRTPVYATLTSEFSDGLFDIFSGADIQETLDTGADAIDKEFKEVYGN</sequence>
<evidence type="ECO:0000256" key="3">
    <source>
        <dbReference type="ARBA" id="ARBA00022729"/>
    </source>
</evidence>
<dbReference type="Gene3D" id="3.40.190.10">
    <property type="entry name" value="Periplasmic binding protein-like II"/>
    <property type="match status" value="1"/>
</dbReference>
<feature type="signal peptide" evidence="4">
    <location>
        <begin position="1"/>
        <end position="21"/>
    </location>
</feature>
<reference evidence="5" key="1">
    <citation type="submission" date="2020-08" db="EMBL/GenBank/DDBJ databases">
        <title>Genome public.</title>
        <authorList>
            <person name="Liu C."/>
            <person name="Sun Q."/>
        </authorList>
    </citation>
    <scope>NUCLEOTIDE SEQUENCE</scope>
    <source>
        <strain evidence="5">NSJ-55</strain>
    </source>
</reference>